<feature type="binding site" evidence="9">
    <location>
        <position position="139"/>
    </location>
    <ligand>
        <name>Zn(2+)</name>
        <dbReference type="ChEBI" id="CHEBI:29105"/>
        <note>catalytic</note>
    </ligand>
</feature>
<comment type="similarity">
    <text evidence="1 9">Belongs to the endoribonuclease YbeY family.</text>
</comment>
<dbReference type="Pfam" id="PF02130">
    <property type="entry name" value="YbeY"/>
    <property type="match status" value="1"/>
</dbReference>
<evidence type="ECO:0000256" key="9">
    <source>
        <dbReference type="HAMAP-Rule" id="MF_00009"/>
    </source>
</evidence>
<evidence type="ECO:0000256" key="8">
    <source>
        <dbReference type="ARBA" id="ARBA00022833"/>
    </source>
</evidence>
<dbReference type="STRING" id="1458985.BJP34_06620"/>
<dbReference type="GO" id="GO:0005737">
    <property type="term" value="C:cytoplasm"/>
    <property type="evidence" value="ECO:0007669"/>
    <property type="project" value="UniProtKB-SubCell"/>
</dbReference>
<dbReference type="GO" id="GO:0008270">
    <property type="term" value="F:zinc ion binding"/>
    <property type="evidence" value="ECO:0007669"/>
    <property type="project" value="UniProtKB-UniRule"/>
</dbReference>
<keyword evidence="9" id="KW-0963">Cytoplasm</keyword>
<keyword evidence="7 9" id="KW-0378">Hydrolase</keyword>
<dbReference type="EC" id="3.1.-.-" evidence="9"/>
<dbReference type="RefSeq" id="WP_070391658.1">
    <property type="nucleotide sequence ID" value="NZ_CP017599.1"/>
</dbReference>
<keyword evidence="5 9" id="KW-0479">Metal-binding</keyword>
<dbReference type="GO" id="GO:0004222">
    <property type="term" value="F:metalloendopeptidase activity"/>
    <property type="evidence" value="ECO:0007669"/>
    <property type="project" value="InterPro"/>
</dbReference>
<dbReference type="HAMAP" id="MF_00009">
    <property type="entry name" value="Endoribonucl_YbeY"/>
    <property type="match status" value="1"/>
</dbReference>
<protein>
    <recommendedName>
        <fullName evidence="9">Endoribonuclease YbeY</fullName>
        <ecNumber evidence="9">3.1.-.-</ecNumber>
    </recommendedName>
</protein>
<proteinExistence type="inferred from homology"/>
<dbReference type="Gene3D" id="3.40.390.30">
    <property type="entry name" value="Metalloproteases ('zincins'), catalytic domain"/>
    <property type="match status" value="1"/>
</dbReference>
<reference evidence="11" key="1">
    <citation type="submission" date="2016-10" db="EMBL/GenBank/DDBJ databases">
        <title>Comparative genomics uncovers the prolific and rare metabolic potential of the cyanobacterial genus Moorea.</title>
        <authorList>
            <person name="Leao T."/>
            <person name="Castelao G."/>
            <person name="Korobeynikov A."/>
            <person name="Monroe E.A."/>
            <person name="Podell S."/>
            <person name="Glukhov E."/>
            <person name="Allen E."/>
            <person name="Gerwick W.H."/>
            <person name="Gerwick L."/>
        </authorList>
    </citation>
    <scope>NUCLEOTIDE SEQUENCE [LARGE SCALE GENOMIC DNA]</scope>
    <source>
        <strain evidence="11">PAL-8-15-08-1</strain>
    </source>
</reference>
<organism evidence="10 11">
    <name type="scientific">Moorena producens PAL-8-15-08-1</name>
    <dbReference type="NCBI Taxonomy" id="1458985"/>
    <lineage>
        <taxon>Bacteria</taxon>
        <taxon>Bacillati</taxon>
        <taxon>Cyanobacteriota</taxon>
        <taxon>Cyanophyceae</taxon>
        <taxon>Coleofasciculales</taxon>
        <taxon>Coleofasciculaceae</taxon>
        <taxon>Moorena</taxon>
    </lineage>
</organism>
<name>A0A1D8TNH6_9CYAN</name>
<dbReference type="InterPro" id="IPR002036">
    <property type="entry name" value="YbeY"/>
</dbReference>
<dbReference type="KEGG" id="mpro:BJP34_06620"/>
<dbReference type="PROSITE" id="PS01306">
    <property type="entry name" value="UPF0054"/>
    <property type="match status" value="1"/>
</dbReference>
<dbReference type="GO" id="GO:0006364">
    <property type="term" value="P:rRNA processing"/>
    <property type="evidence" value="ECO:0007669"/>
    <property type="project" value="UniProtKB-UniRule"/>
</dbReference>
<evidence type="ECO:0000313" key="10">
    <source>
        <dbReference type="EMBL" id="AOW99166.1"/>
    </source>
</evidence>
<evidence type="ECO:0000256" key="5">
    <source>
        <dbReference type="ARBA" id="ARBA00022723"/>
    </source>
</evidence>
<dbReference type="Proteomes" id="UP000177870">
    <property type="component" value="Chromosome"/>
</dbReference>
<dbReference type="EMBL" id="CP017599">
    <property type="protein sequence ID" value="AOW99166.1"/>
    <property type="molecule type" value="Genomic_DNA"/>
</dbReference>
<dbReference type="PANTHER" id="PTHR46986:SF1">
    <property type="entry name" value="ENDORIBONUCLEASE YBEY, CHLOROPLASTIC"/>
    <property type="match status" value="1"/>
</dbReference>
<evidence type="ECO:0000256" key="6">
    <source>
        <dbReference type="ARBA" id="ARBA00022759"/>
    </source>
</evidence>
<gene>
    <name evidence="9" type="primary">ybeY</name>
    <name evidence="10" type="ORF">BJP34_06620</name>
</gene>
<evidence type="ECO:0000313" key="11">
    <source>
        <dbReference type="Proteomes" id="UP000177870"/>
    </source>
</evidence>
<evidence type="ECO:0000256" key="3">
    <source>
        <dbReference type="ARBA" id="ARBA00022552"/>
    </source>
</evidence>
<dbReference type="NCBIfam" id="TIGR00043">
    <property type="entry name" value="rRNA maturation RNase YbeY"/>
    <property type="match status" value="1"/>
</dbReference>
<evidence type="ECO:0000256" key="4">
    <source>
        <dbReference type="ARBA" id="ARBA00022722"/>
    </source>
</evidence>
<dbReference type="OrthoDB" id="9807740at2"/>
<keyword evidence="3 9" id="KW-0698">rRNA processing</keyword>
<dbReference type="GO" id="GO:0004521">
    <property type="term" value="F:RNA endonuclease activity"/>
    <property type="evidence" value="ECO:0007669"/>
    <property type="project" value="UniProtKB-UniRule"/>
</dbReference>
<dbReference type="AlphaFoldDB" id="A0A1D8TNH6"/>
<evidence type="ECO:0000256" key="1">
    <source>
        <dbReference type="ARBA" id="ARBA00010875"/>
    </source>
</evidence>
<dbReference type="InterPro" id="IPR020549">
    <property type="entry name" value="YbeY_CS"/>
</dbReference>
<comment type="cofactor">
    <cofactor evidence="9">
        <name>Zn(2+)</name>
        <dbReference type="ChEBI" id="CHEBI:29105"/>
    </cofactor>
    <text evidence="9">Binds 1 zinc ion.</text>
</comment>
<keyword evidence="6 9" id="KW-0255">Endonuclease</keyword>
<accession>A0A1D8TNH6</accession>
<evidence type="ECO:0000256" key="2">
    <source>
        <dbReference type="ARBA" id="ARBA00022517"/>
    </source>
</evidence>
<feature type="binding site" evidence="9">
    <location>
        <position position="143"/>
    </location>
    <ligand>
        <name>Zn(2+)</name>
        <dbReference type="ChEBI" id="CHEBI:29105"/>
        <note>catalytic</note>
    </ligand>
</feature>
<dbReference type="InterPro" id="IPR023091">
    <property type="entry name" value="MetalPrtase_cat_dom_sf_prd"/>
</dbReference>
<dbReference type="PANTHER" id="PTHR46986">
    <property type="entry name" value="ENDORIBONUCLEASE YBEY, CHLOROPLASTIC"/>
    <property type="match status" value="1"/>
</dbReference>
<comment type="function">
    <text evidence="9">Single strand-specific metallo-endoribonuclease involved in late-stage 70S ribosome quality control and in maturation of the 3' terminus of the 16S rRNA.</text>
</comment>
<dbReference type="SUPFAM" id="SSF55486">
    <property type="entry name" value="Metalloproteases ('zincins'), catalytic domain"/>
    <property type="match status" value="1"/>
</dbReference>
<keyword evidence="2 9" id="KW-0690">Ribosome biogenesis</keyword>
<feature type="binding site" evidence="9">
    <location>
        <position position="149"/>
    </location>
    <ligand>
        <name>Zn(2+)</name>
        <dbReference type="ChEBI" id="CHEBI:29105"/>
        <note>catalytic</note>
    </ligand>
</feature>
<comment type="subcellular location">
    <subcellularLocation>
        <location evidence="9">Cytoplasm</location>
    </subcellularLocation>
</comment>
<keyword evidence="4 9" id="KW-0540">Nuclease</keyword>
<evidence type="ECO:0000256" key="7">
    <source>
        <dbReference type="ARBA" id="ARBA00022801"/>
    </source>
</evidence>
<keyword evidence="8 9" id="KW-0862">Zinc</keyword>
<sequence length="175" mass="19809">MKFELSVQDCFFNRSHSAETITNQSSSPISLHTWESWFDQWLASLEPDLPEAKSYELSLRLTDNSEIKALNSQYRKKNQPTDVLAFAALEVNSPKLSPQKQLSVPIYLGDIVISVDTAVQQAKQHGHSLSKELAWLATHGLLHLLGWDHPDEESLVRMLDQQENLLQRVGLSNDS</sequence>